<feature type="compositionally biased region" description="Basic and acidic residues" evidence="4">
    <location>
        <begin position="486"/>
        <end position="495"/>
    </location>
</feature>
<feature type="region of interest" description="Disordered" evidence="4">
    <location>
        <begin position="197"/>
        <end position="220"/>
    </location>
</feature>
<evidence type="ECO:0000256" key="1">
    <source>
        <dbReference type="ARBA" id="ARBA00022473"/>
    </source>
</evidence>
<feature type="domain" description="HTH OST-type" evidence="5">
    <location>
        <begin position="7"/>
        <end position="80"/>
    </location>
</feature>
<accession>A0A226MDJ4</accession>
<feature type="region of interest" description="Disordered" evidence="4">
    <location>
        <begin position="97"/>
        <end position="123"/>
    </location>
</feature>
<dbReference type="Gene3D" id="2.40.50.90">
    <property type="match status" value="1"/>
</dbReference>
<protein>
    <recommendedName>
        <fullName evidence="5">HTH OST-type domain-containing protein</fullName>
    </recommendedName>
</protein>
<evidence type="ECO:0000259" key="5">
    <source>
        <dbReference type="PROSITE" id="PS51644"/>
    </source>
</evidence>
<comment type="caution">
    <text evidence="6">The sequence shown here is derived from an EMBL/GenBank/DDBJ whole genome shotgun (WGS) entry which is preliminary data.</text>
</comment>
<feature type="region of interest" description="Disordered" evidence="4">
    <location>
        <begin position="484"/>
        <end position="523"/>
    </location>
</feature>
<dbReference type="AlphaFoldDB" id="A0A226MDJ4"/>
<evidence type="ECO:0000313" key="6">
    <source>
        <dbReference type="EMBL" id="OXB53310.1"/>
    </source>
</evidence>
<keyword evidence="7" id="KW-1185">Reference proteome</keyword>
<dbReference type="InterPro" id="IPR025605">
    <property type="entry name" value="OST-HTH/LOTUS_dom"/>
</dbReference>
<evidence type="ECO:0000256" key="2">
    <source>
        <dbReference type="ARBA" id="ARBA00022782"/>
    </source>
</evidence>
<evidence type="ECO:0000256" key="3">
    <source>
        <dbReference type="ARBA" id="ARBA00022871"/>
    </source>
</evidence>
<evidence type="ECO:0000313" key="7">
    <source>
        <dbReference type="Proteomes" id="UP000198323"/>
    </source>
</evidence>
<organism evidence="6 7">
    <name type="scientific">Callipepla squamata</name>
    <name type="common">Scaled quail</name>
    <dbReference type="NCBI Taxonomy" id="9009"/>
    <lineage>
        <taxon>Eukaryota</taxon>
        <taxon>Metazoa</taxon>
        <taxon>Chordata</taxon>
        <taxon>Craniata</taxon>
        <taxon>Vertebrata</taxon>
        <taxon>Euteleostomi</taxon>
        <taxon>Archelosauria</taxon>
        <taxon>Archosauria</taxon>
        <taxon>Dinosauria</taxon>
        <taxon>Saurischia</taxon>
        <taxon>Theropoda</taxon>
        <taxon>Coelurosauria</taxon>
        <taxon>Aves</taxon>
        <taxon>Neognathae</taxon>
        <taxon>Galloanserae</taxon>
        <taxon>Galliformes</taxon>
        <taxon>Odontophoridae</taxon>
        <taxon>Callipepla</taxon>
    </lineage>
</organism>
<dbReference type="InterPro" id="IPR041966">
    <property type="entry name" value="LOTUS-like"/>
</dbReference>
<keyword evidence="1" id="KW-0217">Developmental protein</keyword>
<dbReference type="Pfam" id="PF12872">
    <property type="entry name" value="OST-HTH"/>
    <property type="match status" value="2"/>
</dbReference>
<dbReference type="Gene3D" id="3.30.420.610">
    <property type="entry name" value="LOTUS domain-like"/>
    <property type="match status" value="2"/>
</dbReference>
<keyword evidence="2" id="KW-0221">Differentiation</keyword>
<reference evidence="6 7" key="1">
    <citation type="submission" date="2016-07" db="EMBL/GenBank/DDBJ databases">
        <title>Disparate Historic Effective Population Sizes Predicted by Modern Levels of Genome Diversity for the Scaled Quail (Callipepla squamata) and the Northern Bobwhite (Colinus virginianus): Inferences from First and Second Generation Draft Genome Assemblies for Sympatric New World Quail.</title>
        <authorList>
            <person name="Oldeschulte D.L."/>
            <person name="Halley Y.A."/>
            <person name="Bhattarai E.K."/>
            <person name="Brashear W.A."/>
            <person name="Hill J."/>
            <person name="Metz R.P."/>
            <person name="Johnson C.D."/>
            <person name="Rollins D."/>
            <person name="Peterson M.J."/>
            <person name="Bickhart D.M."/>
            <person name="Decker J.E."/>
            <person name="Seabury C.M."/>
        </authorList>
    </citation>
    <scope>NUCLEOTIDE SEQUENCE [LARGE SCALE GENOMIC DNA]</scope>
    <source>
        <strain evidence="6 7">Texas</strain>
        <tissue evidence="6">Leg muscle</tissue>
    </source>
</reference>
<sequence length="669" mass="74121">MSQQVQLMEVLKKEVRSQLLAAKDGLSPAQLEQEYQAMVGRPLPLRDLGFISTMELVTSMPGVVRVLPNGKGGFLLKAVVDEATEGIAKLVSRQKTSGKSQSAAKKERAPLSRNQQGFSPKGKARVLPEAVKRELQELLSSSPLLLLDFKDAYYARFKRTFHYTRYGFFSMLEVFESMSDVITVKQTGRGSLITLRKSSSNDTEQEKMPQVLTAEPPPLEPTCGTQVSLQAAEEESEPADTQAVGLGNGLKQQDLEQSWLEKLIVTPEIPPDAVQDRRLCSLSPLERNCLMGVTVNVVVSPSEFYIHICSAETSDKLWDMMVEMRWCYLKLPAQAVPCSLACVKPMEGTWTSEATLQFQELCCSKVLVGIVDEYVNGILHLLLCDTSCERDVYVHSVLRDKGYADICKENLPSQGFKELNPSALYVQPSAKQESTELVEPDLCLQQDSLCADDEGSSSRLGRDELCDQMDVCLWHNCHSAESAPENLRRKEKWDDVQPLPDEVNGPKPADQDPESTQEDTNKTSTDLMAVAKTPHPLEESRPVIFFKPLEDYFSFLCVSQPAGTNQDGFNKMEGFSNKAQTSGVLHPSVLLMAAPFIPNSRNGGEKMKKRDLPENGALAQSSASVLAEQEMSWKLYVPPPTLSAVLAAPARLATSHGYFHWLPGLRKKL</sequence>
<dbReference type="PANTHER" id="PTHR22948">
    <property type="entry name" value="TUDOR DOMAIN CONTAINING PROTEIN"/>
    <property type="match status" value="1"/>
</dbReference>
<dbReference type="InterPro" id="IPR050621">
    <property type="entry name" value="Tudor_domain_containing"/>
</dbReference>
<dbReference type="GO" id="GO:0030154">
    <property type="term" value="P:cell differentiation"/>
    <property type="evidence" value="ECO:0007669"/>
    <property type="project" value="UniProtKB-KW"/>
</dbReference>
<evidence type="ECO:0000256" key="4">
    <source>
        <dbReference type="SAM" id="MobiDB-lite"/>
    </source>
</evidence>
<dbReference type="OrthoDB" id="10052065at2759"/>
<dbReference type="STRING" id="9009.A0A226MDJ4"/>
<dbReference type="Proteomes" id="UP000198323">
    <property type="component" value="Unassembled WGS sequence"/>
</dbReference>
<gene>
    <name evidence="6" type="ORF">ASZ78_014787</name>
</gene>
<keyword evidence="3" id="KW-0744">Spermatogenesis</keyword>
<dbReference type="PANTHER" id="PTHR22948:SF19">
    <property type="entry name" value="TUDOR DOMAIN-CONTAINING PROTEIN 5"/>
    <property type="match status" value="1"/>
</dbReference>
<dbReference type="PROSITE" id="PS51644">
    <property type="entry name" value="HTH_OST"/>
    <property type="match status" value="2"/>
</dbReference>
<dbReference type="GO" id="GO:0007283">
    <property type="term" value="P:spermatogenesis"/>
    <property type="evidence" value="ECO:0007669"/>
    <property type="project" value="UniProtKB-KW"/>
</dbReference>
<name>A0A226MDJ4_CALSU</name>
<dbReference type="InterPro" id="IPR035437">
    <property type="entry name" value="SNase_OB-fold_sf"/>
</dbReference>
<proteinExistence type="predicted"/>
<feature type="domain" description="HTH OST-type" evidence="5">
    <location>
        <begin position="123"/>
        <end position="198"/>
    </location>
</feature>
<dbReference type="EMBL" id="MCFN01001268">
    <property type="protein sequence ID" value="OXB53310.1"/>
    <property type="molecule type" value="Genomic_DNA"/>
</dbReference>